<dbReference type="InterPro" id="IPR036281">
    <property type="entry name" value="SinR/SinI_dimer_dom_sf"/>
</dbReference>
<dbReference type="Proteomes" id="UP000001283">
    <property type="component" value="Chromosome"/>
</dbReference>
<gene>
    <name evidence="2" type="ORF">BMWSH_3043</name>
</gene>
<evidence type="ECO:0000259" key="1">
    <source>
        <dbReference type="PROSITE" id="PS51500"/>
    </source>
</evidence>
<dbReference type="Pfam" id="PF08671">
    <property type="entry name" value="SinI"/>
    <property type="match status" value="1"/>
</dbReference>
<sequence length="62" mass="7321">MSKNSKKKTFSIPEKEERKRIMNFKDENALDLEWVMLIMEAKETGISIEEVRQFLQNISSNS</sequence>
<evidence type="ECO:0000313" key="2">
    <source>
        <dbReference type="EMBL" id="AEN89925.1"/>
    </source>
</evidence>
<dbReference type="AlphaFoldDB" id="A0A8D3X2Z7"/>
<dbReference type="EMBL" id="CP003017">
    <property type="protein sequence ID" value="AEN89925.1"/>
    <property type="molecule type" value="Genomic_DNA"/>
</dbReference>
<protein>
    <recommendedName>
        <fullName evidence="1">Sin domain-containing protein</fullName>
    </recommendedName>
</protein>
<accession>A0A8D3X2Z7</accession>
<dbReference type="InterPro" id="IPR010981">
    <property type="entry name" value="SinR/SinI_dimer_dom"/>
</dbReference>
<reference evidence="2 3" key="1">
    <citation type="journal article" date="2011" name="J. Bacteriol.">
        <title>Complete genome sequence of the industrial strain Bacillus megaterium WSH-002.</title>
        <authorList>
            <person name="Liu L."/>
            <person name="Li Y."/>
            <person name="Zhang J."/>
            <person name="Zou W."/>
            <person name="Zhou Z."/>
            <person name="Liu J."/>
            <person name="Li X."/>
            <person name="Wang L."/>
            <person name="Chen J."/>
        </authorList>
    </citation>
    <scope>NUCLEOTIDE SEQUENCE [LARGE SCALE GENOMIC DNA]</scope>
    <source>
        <strain evidence="2 3">WSH-002</strain>
    </source>
</reference>
<evidence type="ECO:0000313" key="3">
    <source>
        <dbReference type="Proteomes" id="UP000001283"/>
    </source>
</evidence>
<proteinExistence type="predicted"/>
<dbReference type="SUPFAM" id="SSF47406">
    <property type="entry name" value="SinR repressor dimerisation domain-like"/>
    <property type="match status" value="1"/>
</dbReference>
<organism evidence="2 3">
    <name type="scientific">Priestia megaterium (strain WSH-002)</name>
    <name type="common">Bacillus megaterium</name>
    <dbReference type="NCBI Taxonomy" id="1006007"/>
    <lineage>
        <taxon>Bacteria</taxon>
        <taxon>Bacillati</taxon>
        <taxon>Bacillota</taxon>
        <taxon>Bacilli</taxon>
        <taxon>Bacillales</taxon>
        <taxon>Bacillaceae</taxon>
        <taxon>Priestia</taxon>
    </lineage>
</organism>
<dbReference type="PROSITE" id="PS51500">
    <property type="entry name" value="SIN"/>
    <property type="match status" value="1"/>
</dbReference>
<name>A0A8D3X2Z7_PRIMW</name>
<dbReference type="GO" id="GO:0046983">
    <property type="term" value="F:protein dimerization activity"/>
    <property type="evidence" value="ECO:0007669"/>
    <property type="project" value="InterPro"/>
</dbReference>
<feature type="domain" description="Sin" evidence="1">
    <location>
        <begin position="21"/>
        <end position="59"/>
    </location>
</feature>
<dbReference type="RefSeq" id="WP_014460248.1">
    <property type="nucleotide sequence ID" value="NC_017138.1"/>
</dbReference>
<dbReference type="GO" id="GO:0006355">
    <property type="term" value="P:regulation of DNA-templated transcription"/>
    <property type="evidence" value="ECO:0007669"/>
    <property type="project" value="InterPro"/>
</dbReference>
<dbReference type="KEGG" id="bmh:BMWSH_3043"/>